<dbReference type="SUPFAM" id="SSF48371">
    <property type="entry name" value="ARM repeat"/>
    <property type="match status" value="1"/>
</dbReference>
<dbReference type="InterPro" id="IPR011989">
    <property type="entry name" value="ARM-like"/>
</dbReference>
<dbReference type="GO" id="GO:0000226">
    <property type="term" value="P:microtubule cytoskeleton organization"/>
    <property type="evidence" value="ECO:0007669"/>
    <property type="project" value="TreeGrafter"/>
</dbReference>
<dbReference type="EMBL" id="LR743599">
    <property type="protein sequence ID" value="CAA2629854.1"/>
    <property type="molecule type" value="Genomic_DNA"/>
</dbReference>
<evidence type="ECO:0000313" key="2">
    <source>
        <dbReference type="EMBL" id="CAA2629854.1"/>
    </source>
</evidence>
<organism evidence="2">
    <name type="scientific">Spirodela intermedia</name>
    <name type="common">Intermediate duckweed</name>
    <dbReference type="NCBI Taxonomy" id="51605"/>
    <lineage>
        <taxon>Eukaryota</taxon>
        <taxon>Viridiplantae</taxon>
        <taxon>Streptophyta</taxon>
        <taxon>Embryophyta</taxon>
        <taxon>Tracheophyta</taxon>
        <taxon>Spermatophyta</taxon>
        <taxon>Magnoliopsida</taxon>
        <taxon>Liliopsida</taxon>
        <taxon>Araceae</taxon>
        <taxon>Lemnoideae</taxon>
        <taxon>Spirodela</taxon>
    </lineage>
</organism>
<proteinExistence type="predicted"/>
<dbReference type="GO" id="GO:0005881">
    <property type="term" value="C:cytoplasmic microtubule"/>
    <property type="evidence" value="ECO:0007669"/>
    <property type="project" value="TreeGrafter"/>
</dbReference>
<accession>A0A7I8JG14</accession>
<keyword evidence="3" id="KW-1185">Reference proteome</keyword>
<dbReference type="AlphaFoldDB" id="A0A7I8JG14"/>
<dbReference type="SMART" id="SM01349">
    <property type="entry name" value="TOG"/>
    <property type="match status" value="1"/>
</dbReference>
<protein>
    <recommendedName>
        <fullName evidence="1">TOG domain-containing protein</fullName>
    </recommendedName>
</protein>
<evidence type="ECO:0000313" key="3">
    <source>
        <dbReference type="Proteomes" id="UP001189122"/>
    </source>
</evidence>
<dbReference type="EMBL" id="CACRZD030000012">
    <property type="protein sequence ID" value="CAA6669097.1"/>
    <property type="molecule type" value="Genomic_DNA"/>
</dbReference>
<dbReference type="InterPro" id="IPR016024">
    <property type="entry name" value="ARM-type_fold"/>
</dbReference>
<dbReference type="Proteomes" id="UP001189122">
    <property type="component" value="Unassembled WGS sequence"/>
</dbReference>
<gene>
    <name evidence="2" type="ORF">SI7747_12015492</name>
</gene>
<dbReference type="InterPro" id="IPR034085">
    <property type="entry name" value="TOG"/>
</dbReference>
<feature type="domain" description="TOG" evidence="1">
    <location>
        <begin position="57"/>
        <end position="296"/>
    </location>
</feature>
<dbReference type="PANTHER" id="PTHR21567">
    <property type="entry name" value="CLASP"/>
    <property type="match status" value="1"/>
</dbReference>
<dbReference type="GO" id="GO:0008017">
    <property type="term" value="F:microtubule binding"/>
    <property type="evidence" value="ECO:0007669"/>
    <property type="project" value="TreeGrafter"/>
</dbReference>
<evidence type="ECO:0000259" key="1">
    <source>
        <dbReference type="SMART" id="SM01349"/>
    </source>
</evidence>
<dbReference type="Gene3D" id="1.25.10.10">
    <property type="entry name" value="Leucine-rich Repeat Variant"/>
    <property type="match status" value="1"/>
</dbReference>
<name>A0A7I8JG14_SPIIN</name>
<reference evidence="2 3" key="1">
    <citation type="submission" date="2019-12" db="EMBL/GenBank/DDBJ databases">
        <authorList>
            <person name="Scholz U."/>
            <person name="Mascher M."/>
            <person name="Fiebig A."/>
        </authorList>
    </citation>
    <scope>NUCLEOTIDE SEQUENCE</scope>
</reference>
<dbReference type="PANTHER" id="PTHR21567:SF65">
    <property type="entry name" value="ARM REPEAT SUPERFAMILY PROTEIN"/>
    <property type="match status" value="1"/>
</dbReference>
<sequence length="303" mass="33382">MALRSLDNALPALQERPRKIAKVAAVKAEDLVVATDENLAPPATAAEASVEYVASCDLLPLDDPETKVERLLEDLDSKDWLKLCEALNVVRRLALHHSSLMLPILDKVMLVTMKAMKNPRSALCKTSIMASTDIISSSLGRTLLLNKDGAFDQLLLQLLLKASQDKKFVCEEAEKSLHEMARSLPPIPLLKRLHLYVKHANLKVRAKAAVYMSHCVSKMDFGVMKEFGLGNILHMAADLLNDRLPAARESARGMINSVHRAFCGDHGRGEEGNGAEPSQLWQDFCFSNLRPSAAQSIAKIILQ</sequence>